<evidence type="ECO:0000313" key="4">
    <source>
        <dbReference type="Proteomes" id="UP001231189"/>
    </source>
</evidence>
<accession>A0AAD8WML0</accession>
<proteinExistence type="predicted"/>
<feature type="domain" description="Transposase (putative) gypsy type" evidence="2">
    <location>
        <begin position="54"/>
        <end position="119"/>
    </location>
</feature>
<dbReference type="PANTHER" id="PTHR33026">
    <property type="entry name" value="OS06G0360600 PROTEIN"/>
    <property type="match status" value="1"/>
</dbReference>
<feature type="coiled-coil region" evidence="1">
    <location>
        <begin position="187"/>
        <end position="245"/>
    </location>
</feature>
<protein>
    <recommendedName>
        <fullName evidence="2">Transposase (putative) gypsy type domain-containing protein</fullName>
    </recommendedName>
</protein>
<evidence type="ECO:0000313" key="3">
    <source>
        <dbReference type="EMBL" id="KAK1665933.1"/>
    </source>
</evidence>
<evidence type="ECO:0000256" key="1">
    <source>
        <dbReference type="SAM" id="Coils"/>
    </source>
</evidence>
<dbReference type="PANTHER" id="PTHR33026:SF7">
    <property type="entry name" value="OS03G0100275 PROTEIN"/>
    <property type="match status" value="1"/>
</dbReference>
<reference evidence="3" key="1">
    <citation type="submission" date="2023-07" db="EMBL/GenBank/DDBJ databases">
        <title>A chromosome-level genome assembly of Lolium multiflorum.</title>
        <authorList>
            <person name="Chen Y."/>
            <person name="Copetti D."/>
            <person name="Kolliker R."/>
            <person name="Studer B."/>
        </authorList>
    </citation>
    <scope>NUCLEOTIDE SEQUENCE</scope>
    <source>
        <strain evidence="3">02402/16</strain>
        <tissue evidence="3">Leaf</tissue>
    </source>
</reference>
<dbReference type="Pfam" id="PF04195">
    <property type="entry name" value="Transposase_28"/>
    <property type="match status" value="1"/>
</dbReference>
<keyword evidence="4" id="KW-1185">Reference proteome</keyword>
<dbReference type="EMBL" id="JAUUTY010000003">
    <property type="protein sequence ID" value="KAK1665933.1"/>
    <property type="molecule type" value="Genomic_DNA"/>
</dbReference>
<sequence length="414" mass="46581">MAAADLGSAEWERSKITSQDINLLKKLGISKKPDALRFPSEESYPTPPMEYRVSFVDHLIRGLSAPIHNFLRGLLFMYGLQLHHLTPNSILHISIFITLCESFLGVQPNWALWKRLFFCRHNGSANVAYNIGGIVICVRPDVEYFDVKFPDSVQGWRKKWLYIHEENHGDDEEEHPPIDVAARTTDLAEAKNHADTLALKLEQSEKARKEAEADAKKAKAEAATVEDLRKRLHEAESSLSERISEQSAREEAIIKRLASQSRRFVRKTGQEYELSDPENDPLLDALSLLEIHGDEARDGLAEAEAGLSRLYPYFFPKKEQPTPFLALAKCFNTAENLGLKLHQESLKVGVEGTIALIADSQQDVDWTKVGDTQKMETKRWQSLIKAAKPNSKKVLAYLGCKPTPAPSSSKPEVQ</sequence>
<evidence type="ECO:0000259" key="2">
    <source>
        <dbReference type="Pfam" id="PF04195"/>
    </source>
</evidence>
<dbReference type="InterPro" id="IPR007321">
    <property type="entry name" value="Transposase_28"/>
</dbReference>
<keyword evidence="1" id="KW-0175">Coiled coil</keyword>
<dbReference type="Proteomes" id="UP001231189">
    <property type="component" value="Unassembled WGS sequence"/>
</dbReference>
<dbReference type="AlphaFoldDB" id="A0AAD8WML0"/>
<organism evidence="3 4">
    <name type="scientific">Lolium multiflorum</name>
    <name type="common">Italian ryegrass</name>
    <name type="synonym">Lolium perenne subsp. multiflorum</name>
    <dbReference type="NCBI Taxonomy" id="4521"/>
    <lineage>
        <taxon>Eukaryota</taxon>
        <taxon>Viridiplantae</taxon>
        <taxon>Streptophyta</taxon>
        <taxon>Embryophyta</taxon>
        <taxon>Tracheophyta</taxon>
        <taxon>Spermatophyta</taxon>
        <taxon>Magnoliopsida</taxon>
        <taxon>Liliopsida</taxon>
        <taxon>Poales</taxon>
        <taxon>Poaceae</taxon>
        <taxon>BOP clade</taxon>
        <taxon>Pooideae</taxon>
        <taxon>Poodae</taxon>
        <taxon>Poeae</taxon>
        <taxon>Poeae Chloroplast Group 2 (Poeae type)</taxon>
        <taxon>Loliodinae</taxon>
        <taxon>Loliinae</taxon>
        <taxon>Lolium</taxon>
    </lineage>
</organism>
<comment type="caution">
    <text evidence="3">The sequence shown here is derived from an EMBL/GenBank/DDBJ whole genome shotgun (WGS) entry which is preliminary data.</text>
</comment>
<gene>
    <name evidence="3" type="ORF">QYE76_054092</name>
</gene>
<name>A0AAD8WML0_LOLMU</name>